<proteinExistence type="predicted"/>
<dbReference type="RefSeq" id="XP_038806083.1">
    <property type="nucleotide sequence ID" value="XM_038957620.1"/>
</dbReference>
<accession>A0ABQ7IA34</accession>
<gene>
    <name evidence="1" type="ORF">EAE98_009999</name>
</gene>
<protein>
    <submittedName>
        <fullName evidence="1">Uncharacterized protein</fullName>
    </submittedName>
</protein>
<comment type="caution">
    <text evidence="1">The sequence shown here is derived from an EMBL/GenBank/DDBJ whole genome shotgun (WGS) entry which is preliminary data.</text>
</comment>
<name>A0ABQ7IA34_9HELO</name>
<evidence type="ECO:0000313" key="1">
    <source>
        <dbReference type="EMBL" id="KAF7917971.1"/>
    </source>
</evidence>
<reference evidence="1 2" key="1">
    <citation type="journal article" date="2020" name="Genome Biol. Evol.">
        <title>Comparative genomics of Sclerotiniaceae.</title>
        <authorList>
            <person name="Valero Jimenez C.A."/>
            <person name="Steentjes M."/>
            <person name="Scholten O.E."/>
            <person name="Van Kan J.A.L."/>
        </authorList>
    </citation>
    <scope>NUCLEOTIDE SEQUENCE [LARGE SCALE GENOMIC DNA]</scope>
    <source>
        <strain evidence="1 2">B1</strain>
    </source>
</reference>
<sequence length="128" mass="14391">MHHSELPAAINLPTTPADRILTSIHLHRKHETQRSEPSEEIRSVKNVLPISALKCEYHGVKSSTSPLFSAGLRTTYYPLRITAQLPATNLLMKALPRFFQIIQSRGTKRNGKMFLTTCAGFEPTRPKP</sequence>
<organism evidence="1 2">
    <name type="scientific">Botrytis deweyae</name>
    <dbReference type="NCBI Taxonomy" id="2478750"/>
    <lineage>
        <taxon>Eukaryota</taxon>
        <taxon>Fungi</taxon>
        <taxon>Dikarya</taxon>
        <taxon>Ascomycota</taxon>
        <taxon>Pezizomycotina</taxon>
        <taxon>Leotiomycetes</taxon>
        <taxon>Helotiales</taxon>
        <taxon>Sclerotiniaceae</taxon>
        <taxon>Botrytis</taxon>
    </lineage>
</organism>
<evidence type="ECO:0000313" key="2">
    <source>
        <dbReference type="Proteomes" id="UP000783213"/>
    </source>
</evidence>
<dbReference type="GeneID" id="62236770"/>
<dbReference type="Proteomes" id="UP000783213">
    <property type="component" value="Unassembled WGS sequence"/>
</dbReference>
<keyword evidence="2" id="KW-1185">Reference proteome</keyword>
<dbReference type="EMBL" id="RCSX01000032">
    <property type="protein sequence ID" value="KAF7917971.1"/>
    <property type="molecule type" value="Genomic_DNA"/>
</dbReference>